<dbReference type="OrthoDB" id="2886156at2"/>
<dbReference type="RefSeq" id="WP_132746281.1">
    <property type="nucleotide sequence ID" value="NZ_SLXK01000015.1"/>
</dbReference>
<dbReference type="AlphaFoldDB" id="A0A4V2SMV7"/>
<name>A0A4V2SMV7_9BACL</name>
<evidence type="ECO:0000313" key="1">
    <source>
        <dbReference type="EMBL" id="TCP28786.1"/>
    </source>
</evidence>
<keyword evidence="2" id="KW-1185">Reference proteome</keyword>
<accession>A0A4V2SMV7</accession>
<dbReference type="Proteomes" id="UP000295416">
    <property type="component" value="Unassembled WGS sequence"/>
</dbReference>
<comment type="caution">
    <text evidence="1">The sequence shown here is derived from an EMBL/GenBank/DDBJ whole genome shotgun (WGS) entry which is preliminary data.</text>
</comment>
<dbReference type="EMBL" id="SLXK01000015">
    <property type="protein sequence ID" value="TCP28786.1"/>
    <property type="molecule type" value="Genomic_DNA"/>
</dbReference>
<sequence>MHMKNFILHGDILSVEVKIEDVDYIFGVQWKTPEKPYGETWTLKSYCNKSTGKKDLSKREIEKFMDTINARWNWNMEAYQK</sequence>
<evidence type="ECO:0000313" key="2">
    <source>
        <dbReference type="Proteomes" id="UP000295416"/>
    </source>
</evidence>
<protein>
    <submittedName>
        <fullName evidence="1">Uncharacterized protein</fullName>
    </submittedName>
</protein>
<reference evidence="1 2" key="1">
    <citation type="submission" date="2019-03" db="EMBL/GenBank/DDBJ databases">
        <title>Genomic Encyclopedia of Type Strains, Phase IV (KMG-IV): sequencing the most valuable type-strain genomes for metagenomic binning, comparative biology and taxonomic classification.</title>
        <authorList>
            <person name="Goeker M."/>
        </authorList>
    </citation>
    <scope>NUCLEOTIDE SEQUENCE [LARGE SCALE GENOMIC DNA]</scope>
    <source>
        <strain evidence="1 2">DSM 19377</strain>
    </source>
</reference>
<proteinExistence type="predicted"/>
<gene>
    <name evidence="1" type="ORF">EV207_11511</name>
</gene>
<organism evidence="1 2">
    <name type="scientific">Scopulibacillus darangshiensis</name>
    <dbReference type="NCBI Taxonomy" id="442528"/>
    <lineage>
        <taxon>Bacteria</taxon>
        <taxon>Bacillati</taxon>
        <taxon>Bacillota</taxon>
        <taxon>Bacilli</taxon>
        <taxon>Bacillales</taxon>
        <taxon>Sporolactobacillaceae</taxon>
        <taxon>Scopulibacillus</taxon>
    </lineage>
</organism>